<protein>
    <recommendedName>
        <fullName evidence="2">histidine kinase</fullName>
        <ecNumber evidence="2">2.7.13.3</ecNumber>
    </recommendedName>
</protein>
<accession>A0A2T0UB10</accession>
<evidence type="ECO:0000259" key="9">
    <source>
        <dbReference type="PROSITE" id="PS50113"/>
    </source>
</evidence>
<feature type="domain" description="PAC" evidence="9">
    <location>
        <begin position="203"/>
        <end position="255"/>
    </location>
</feature>
<evidence type="ECO:0000256" key="2">
    <source>
        <dbReference type="ARBA" id="ARBA00012438"/>
    </source>
</evidence>
<dbReference type="Pfam" id="PF08448">
    <property type="entry name" value="PAS_4"/>
    <property type="match status" value="1"/>
</dbReference>
<dbReference type="GO" id="GO:0004721">
    <property type="term" value="F:phosphoprotein phosphatase activity"/>
    <property type="evidence" value="ECO:0007669"/>
    <property type="project" value="TreeGrafter"/>
</dbReference>
<dbReference type="NCBIfam" id="TIGR00229">
    <property type="entry name" value="sensory_box"/>
    <property type="match status" value="1"/>
</dbReference>
<dbReference type="SUPFAM" id="SSF47384">
    <property type="entry name" value="Homodimeric domain of signal transducing histidine kinase"/>
    <property type="match status" value="1"/>
</dbReference>
<dbReference type="CDD" id="cd00082">
    <property type="entry name" value="HisKA"/>
    <property type="match status" value="1"/>
</dbReference>
<dbReference type="EMBL" id="PVTH01000001">
    <property type="protein sequence ID" value="PRY55125.1"/>
    <property type="molecule type" value="Genomic_DNA"/>
</dbReference>
<dbReference type="GO" id="GO:0016036">
    <property type="term" value="P:cellular response to phosphate starvation"/>
    <property type="evidence" value="ECO:0007669"/>
    <property type="project" value="TreeGrafter"/>
</dbReference>
<dbReference type="AlphaFoldDB" id="A0A2T0UB10"/>
<dbReference type="Pfam" id="PF08447">
    <property type="entry name" value="PAS_3"/>
    <property type="match status" value="1"/>
</dbReference>
<dbReference type="SUPFAM" id="SSF55874">
    <property type="entry name" value="ATPase domain of HSP90 chaperone/DNA topoisomerase II/histidine kinase"/>
    <property type="match status" value="1"/>
</dbReference>
<dbReference type="InterPro" id="IPR004358">
    <property type="entry name" value="Sig_transdc_His_kin-like_C"/>
</dbReference>
<name>A0A2T0UB10_9SPHI</name>
<keyword evidence="7" id="KW-0472">Membrane</keyword>
<feature type="domain" description="Histidine kinase" evidence="8">
    <location>
        <begin position="259"/>
        <end position="475"/>
    </location>
</feature>
<dbReference type="CDD" id="cd00075">
    <property type="entry name" value="HATPase"/>
    <property type="match status" value="1"/>
</dbReference>
<dbReference type="RefSeq" id="WP_106290301.1">
    <property type="nucleotide sequence ID" value="NZ_PVTH01000001.1"/>
</dbReference>
<dbReference type="InterPro" id="IPR035965">
    <property type="entry name" value="PAS-like_dom_sf"/>
</dbReference>
<dbReference type="InterPro" id="IPR013656">
    <property type="entry name" value="PAS_4"/>
</dbReference>
<dbReference type="PROSITE" id="PS50113">
    <property type="entry name" value="PAC"/>
    <property type="match status" value="2"/>
</dbReference>
<evidence type="ECO:0000259" key="8">
    <source>
        <dbReference type="PROSITE" id="PS50109"/>
    </source>
</evidence>
<keyword evidence="5" id="KW-0418">Kinase</keyword>
<evidence type="ECO:0000256" key="7">
    <source>
        <dbReference type="ARBA" id="ARBA00023136"/>
    </source>
</evidence>
<sequence length="476" mass="54667">MNELYRKAPVGIFFMNTDFVVYFANEAMTKVFNKESVDEIEGENIFDLLPGLEGDQVFTIFRNVINTGESYVNKELGVSFLRNEKTETLYYNVLIEPVRNQRNEIIGVVNVSVELTEQVVNRKRLEESQHRLALAIDANKLGVWEFDLISNTSIRSARYDEIFGYENGAPSWWGREDFVRHVVEEDLPIYKDAFDKALQHGDMEAEVRIITAQGTRKWIGIRGVILKDDEGIPVKAIGITVDVTERKKQETQKDEFISIVSHELKTPITSVKAYTQILQRELSKLGDPKISQMFDRMNKQLNKLTGIIYDLLDVTNMEGGKLRYNHVEFSFNELLDEVVSEIQVGVDTHFIRTIKEGQDRIKADRERISQVLTNLITNAIKYSPKANEIVVRTYPSETVLMCGVQDFGFGISDEMKPKLFEKFYRIYNSQHSTVSGLGLGLYITREIMKRQNGRIWVNSKLGEGSEFIFELPLNLA</sequence>
<organism evidence="10 11">
    <name type="scientific">Arcticibacter pallidicorallinus</name>
    <dbReference type="NCBI Taxonomy" id="1259464"/>
    <lineage>
        <taxon>Bacteria</taxon>
        <taxon>Pseudomonadati</taxon>
        <taxon>Bacteroidota</taxon>
        <taxon>Sphingobacteriia</taxon>
        <taxon>Sphingobacteriales</taxon>
        <taxon>Sphingobacteriaceae</taxon>
        <taxon>Arcticibacter</taxon>
    </lineage>
</organism>
<evidence type="ECO:0000256" key="1">
    <source>
        <dbReference type="ARBA" id="ARBA00000085"/>
    </source>
</evidence>
<feature type="domain" description="PAC" evidence="9">
    <location>
        <begin position="74"/>
        <end position="127"/>
    </location>
</feature>
<keyword evidence="4" id="KW-0808">Transferase</keyword>
<dbReference type="InterPro" id="IPR003594">
    <property type="entry name" value="HATPase_dom"/>
</dbReference>
<dbReference type="InterPro" id="IPR003661">
    <property type="entry name" value="HisK_dim/P_dom"/>
</dbReference>
<evidence type="ECO:0000313" key="10">
    <source>
        <dbReference type="EMBL" id="PRY55125.1"/>
    </source>
</evidence>
<dbReference type="InterPro" id="IPR050351">
    <property type="entry name" value="BphY/WalK/GraS-like"/>
</dbReference>
<reference evidence="10 11" key="1">
    <citation type="submission" date="2018-03" db="EMBL/GenBank/DDBJ databases">
        <title>Genomic Encyclopedia of Type Strains, Phase III (KMG-III): the genomes of soil and plant-associated and newly described type strains.</title>
        <authorList>
            <person name="Whitman W."/>
        </authorList>
    </citation>
    <scope>NUCLEOTIDE SEQUENCE [LARGE SCALE GENOMIC DNA]</scope>
    <source>
        <strain evidence="10 11">CGMCC 1.9313</strain>
    </source>
</reference>
<dbReference type="CDD" id="cd00130">
    <property type="entry name" value="PAS"/>
    <property type="match status" value="1"/>
</dbReference>
<dbReference type="Proteomes" id="UP000238034">
    <property type="component" value="Unassembled WGS sequence"/>
</dbReference>
<dbReference type="PANTHER" id="PTHR45453:SF1">
    <property type="entry name" value="PHOSPHATE REGULON SENSOR PROTEIN PHOR"/>
    <property type="match status" value="1"/>
</dbReference>
<dbReference type="InterPro" id="IPR013655">
    <property type="entry name" value="PAS_fold_3"/>
</dbReference>
<dbReference type="Pfam" id="PF00512">
    <property type="entry name" value="HisKA"/>
    <property type="match status" value="1"/>
</dbReference>
<evidence type="ECO:0000256" key="6">
    <source>
        <dbReference type="ARBA" id="ARBA00023012"/>
    </source>
</evidence>
<evidence type="ECO:0000256" key="4">
    <source>
        <dbReference type="ARBA" id="ARBA00022679"/>
    </source>
</evidence>
<dbReference type="GO" id="GO:0000155">
    <property type="term" value="F:phosphorelay sensor kinase activity"/>
    <property type="evidence" value="ECO:0007669"/>
    <property type="project" value="InterPro"/>
</dbReference>
<dbReference type="InterPro" id="IPR000700">
    <property type="entry name" value="PAS-assoc_C"/>
</dbReference>
<keyword evidence="3" id="KW-0597">Phosphoprotein</keyword>
<dbReference type="FunFam" id="3.30.565.10:FF:000006">
    <property type="entry name" value="Sensor histidine kinase WalK"/>
    <property type="match status" value="1"/>
</dbReference>
<dbReference type="Gene3D" id="3.30.565.10">
    <property type="entry name" value="Histidine kinase-like ATPase, C-terminal domain"/>
    <property type="match status" value="1"/>
</dbReference>
<dbReference type="InterPro" id="IPR005467">
    <property type="entry name" value="His_kinase_dom"/>
</dbReference>
<evidence type="ECO:0000256" key="3">
    <source>
        <dbReference type="ARBA" id="ARBA00022553"/>
    </source>
</evidence>
<dbReference type="Gene3D" id="3.30.450.20">
    <property type="entry name" value="PAS domain"/>
    <property type="match status" value="2"/>
</dbReference>
<dbReference type="EC" id="2.7.13.3" evidence="2"/>
<dbReference type="InterPro" id="IPR000014">
    <property type="entry name" value="PAS"/>
</dbReference>
<proteinExistence type="predicted"/>
<evidence type="ECO:0000256" key="5">
    <source>
        <dbReference type="ARBA" id="ARBA00022777"/>
    </source>
</evidence>
<comment type="caution">
    <text evidence="10">The sequence shown here is derived from an EMBL/GenBank/DDBJ whole genome shotgun (WGS) entry which is preliminary data.</text>
</comment>
<dbReference type="Gene3D" id="2.10.70.100">
    <property type="match status" value="1"/>
</dbReference>
<dbReference type="OrthoDB" id="9813151at2"/>
<dbReference type="PROSITE" id="PS50109">
    <property type="entry name" value="HIS_KIN"/>
    <property type="match status" value="1"/>
</dbReference>
<dbReference type="SMART" id="SM00387">
    <property type="entry name" value="HATPase_c"/>
    <property type="match status" value="1"/>
</dbReference>
<dbReference type="PANTHER" id="PTHR45453">
    <property type="entry name" value="PHOSPHATE REGULON SENSOR PROTEIN PHOR"/>
    <property type="match status" value="1"/>
</dbReference>
<dbReference type="SMART" id="SM00388">
    <property type="entry name" value="HisKA"/>
    <property type="match status" value="1"/>
</dbReference>
<keyword evidence="11" id="KW-1185">Reference proteome</keyword>
<dbReference type="InterPro" id="IPR036890">
    <property type="entry name" value="HATPase_C_sf"/>
</dbReference>
<dbReference type="Pfam" id="PF02518">
    <property type="entry name" value="HATPase_c"/>
    <property type="match status" value="1"/>
</dbReference>
<keyword evidence="6" id="KW-0902">Two-component regulatory system</keyword>
<dbReference type="PRINTS" id="PR00344">
    <property type="entry name" value="BCTRLSENSOR"/>
</dbReference>
<evidence type="ECO:0000313" key="11">
    <source>
        <dbReference type="Proteomes" id="UP000238034"/>
    </source>
</evidence>
<dbReference type="SUPFAM" id="SSF55785">
    <property type="entry name" value="PYP-like sensor domain (PAS domain)"/>
    <property type="match status" value="2"/>
</dbReference>
<dbReference type="Gene3D" id="1.10.287.130">
    <property type="match status" value="1"/>
</dbReference>
<dbReference type="GO" id="GO:0005886">
    <property type="term" value="C:plasma membrane"/>
    <property type="evidence" value="ECO:0007669"/>
    <property type="project" value="TreeGrafter"/>
</dbReference>
<dbReference type="InterPro" id="IPR036097">
    <property type="entry name" value="HisK_dim/P_sf"/>
</dbReference>
<comment type="catalytic activity">
    <reaction evidence="1">
        <text>ATP + protein L-histidine = ADP + protein N-phospho-L-histidine.</text>
        <dbReference type="EC" id="2.7.13.3"/>
    </reaction>
</comment>
<gene>
    <name evidence="10" type="ORF">B0I27_10190</name>
</gene>